<dbReference type="EMBL" id="WMBQ01000002">
    <property type="protein sequence ID" value="MTD95931.1"/>
    <property type="molecule type" value="Genomic_DNA"/>
</dbReference>
<reference evidence="2 3" key="1">
    <citation type="submission" date="2019-11" db="EMBL/GenBank/DDBJ databases">
        <title>Identification of a novel strain.</title>
        <authorList>
            <person name="Xu Q."/>
            <person name="Wang G."/>
        </authorList>
    </citation>
    <scope>NUCLEOTIDE SEQUENCE [LARGE SCALE GENOMIC DNA]</scope>
    <source>
        <strain evidence="3">xq</strain>
    </source>
</reference>
<gene>
    <name evidence="2" type="ORF">GIW81_16455</name>
</gene>
<evidence type="ECO:0000313" key="2">
    <source>
        <dbReference type="EMBL" id="MTD95931.1"/>
    </source>
</evidence>
<protein>
    <submittedName>
        <fullName evidence="2">Uncharacterized protein</fullName>
    </submittedName>
</protein>
<keyword evidence="1" id="KW-0732">Signal</keyword>
<sequence length="112" mass="11923">MSKRILFCAAILAAGLAASPAPSIAAPITEVVEAGIEGCGQTPDDFGPQFWHDVDKACTNKTSCKVRLTDSYPLATLQQYECKSFFVNFICTGATKEVSGPDLTSEVTLQCN</sequence>
<accession>A0A6I3KT91</accession>
<dbReference type="RefSeq" id="WP_154740413.1">
    <property type="nucleotide sequence ID" value="NZ_WMBQ01000002.1"/>
</dbReference>
<evidence type="ECO:0000256" key="1">
    <source>
        <dbReference type="SAM" id="SignalP"/>
    </source>
</evidence>
<feature type="signal peptide" evidence="1">
    <location>
        <begin position="1"/>
        <end position="25"/>
    </location>
</feature>
<proteinExistence type="predicted"/>
<keyword evidence="3" id="KW-1185">Reference proteome</keyword>
<organism evidence="2 3">
    <name type="scientific">Hyphomicrobium album</name>
    <dbReference type="NCBI Taxonomy" id="2665159"/>
    <lineage>
        <taxon>Bacteria</taxon>
        <taxon>Pseudomonadati</taxon>
        <taxon>Pseudomonadota</taxon>
        <taxon>Alphaproteobacteria</taxon>
        <taxon>Hyphomicrobiales</taxon>
        <taxon>Hyphomicrobiaceae</taxon>
        <taxon>Hyphomicrobium</taxon>
    </lineage>
</organism>
<dbReference type="AlphaFoldDB" id="A0A6I3KT91"/>
<feature type="chain" id="PRO_5026071723" evidence="1">
    <location>
        <begin position="26"/>
        <end position="112"/>
    </location>
</feature>
<dbReference type="Proteomes" id="UP000440694">
    <property type="component" value="Unassembled WGS sequence"/>
</dbReference>
<name>A0A6I3KT91_9HYPH</name>
<comment type="caution">
    <text evidence="2">The sequence shown here is derived from an EMBL/GenBank/DDBJ whole genome shotgun (WGS) entry which is preliminary data.</text>
</comment>
<evidence type="ECO:0000313" key="3">
    <source>
        <dbReference type="Proteomes" id="UP000440694"/>
    </source>
</evidence>